<dbReference type="CDD" id="cd00077">
    <property type="entry name" value="HDc"/>
    <property type="match status" value="1"/>
</dbReference>
<dbReference type="InterPro" id="IPR006674">
    <property type="entry name" value="HD_domain"/>
</dbReference>
<reference evidence="2 3" key="1">
    <citation type="submission" date="2019-01" db="EMBL/GenBank/DDBJ databases">
        <title>Draft genome sequences of Candidatus Mycoplasma haemohominis SWG34-3 identified from a patient with pyrexia, anemia and liver dysfunction.</title>
        <authorList>
            <person name="Sekizuka T."/>
            <person name="Hattori N."/>
            <person name="Katano H."/>
            <person name="Takuma T."/>
            <person name="Ito T."/>
            <person name="Arai N."/>
            <person name="Yanai R."/>
            <person name="Ishii S."/>
            <person name="Miura Y."/>
            <person name="Tokunaga T."/>
            <person name="Watanabe H."/>
            <person name="Nomura N."/>
            <person name="Eguchi J."/>
            <person name="Arai T."/>
            <person name="Hasegawa H."/>
            <person name="Nakamaki T."/>
            <person name="Wakita T."/>
            <person name="Niki Y."/>
            <person name="Kuroda M."/>
        </authorList>
    </citation>
    <scope>NUCLEOTIDE SEQUENCE [LARGE SCALE GENOMIC DNA]</scope>
    <source>
        <strain evidence="2">SWG34-3</strain>
    </source>
</reference>
<dbReference type="InterPro" id="IPR006675">
    <property type="entry name" value="HDIG_dom"/>
</dbReference>
<comment type="caution">
    <text evidence="2">The sequence shown here is derived from an EMBL/GenBank/DDBJ whole genome shotgun (WGS) entry which is preliminary data.</text>
</comment>
<protein>
    <submittedName>
        <fullName evidence="2">Ribonuclease Y</fullName>
    </submittedName>
</protein>
<proteinExistence type="predicted"/>
<dbReference type="AlphaFoldDB" id="A0A478FT74"/>
<dbReference type="PANTHER" id="PTHR35795:SF1">
    <property type="entry name" value="BIS(5'-NUCLEOSYL)-TETRAPHOSPHATASE, SYMMETRICAL"/>
    <property type="match status" value="1"/>
</dbReference>
<dbReference type="PROSITE" id="PS51831">
    <property type="entry name" value="HD"/>
    <property type="match status" value="1"/>
</dbReference>
<dbReference type="InterPro" id="IPR003607">
    <property type="entry name" value="HD/PDEase_dom"/>
</dbReference>
<sequence>MIKDIRKKTKILDWSNDPDVQKELSSYEKYIEESKKQIYKKILWNSIGCMKIKQPIDRCCKKINLSKFPNFNTETIGQLLGRKGQYKQIFVNTTGVDMELDKEEKPTSTIVISKYNAEKVNKACKLIEKLMALGKWNPEKMQSIYDEVCKEWEVECIAAGKKTLSEFLKYEEPISEELARHVGALEYVYSFNQNILEHSMEVAQICADIAIQMELDPVKAKRAGFFHDIGKAIANFEDHVEKGIAIAKRVGLEEYIINAIESHHGKVSANTYYAKIVKVADKISAGREGARPRQNELIDQRKKMIESKLLVIPWIEKVQTQNAGNYIHIFIKLSEFHGDRLNAMKAEVQFALREINAEYTYNFEIKFSLEYEDKFFLEDE</sequence>
<gene>
    <name evidence="2" type="primary">rny</name>
    <name evidence="2" type="ORF">MHSWG343_02840</name>
</gene>
<dbReference type="Gene3D" id="1.10.3210.10">
    <property type="entry name" value="Hypothetical protein af1432"/>
    <property type="match status" value="1"/>
</dbReference>
<dbReference type="InterPro" id="IPR051094">
    <property type="entry name" value="Diverse_Catalytic_Enzymes"/>
</dbReference>
<name>A0A478FT74_9MOLU</name>
<dbReference type="Pfam" id="PF01966">
    <property type="entry name" value="HD"/>
    <property type="match status" value="1"/>
</dbReference>
<evidence type="ECO:0000259" key="1">
    <source>
        <dbReference type="PROSITE" id="PS51831"/>
    </source>
</evidence>
<organism evidence="2 3">
    <name type="scientific">Candidatus Mycoplasma haematohominis</name>
    <dbReference type="NCBI Taxonomy" id="1494318"/>
    <lineage>
        <taxon>Bacteria</taxon>
        <taxon>Bacillati</taxon>
        <taxon>Mycoplasmatota</taxon>
        <taxon>Mollicutes</taxon>
        <taxon>Mycoplasmataceae</taxon>
        <taxon>Mycoplasma</taxon>
    </lineage>
</organism>
<dbReference type="RefSeq" id="WP_216082890.1">
    <property type="nucleotide sequence ID" value="NZ_CACTIB010000008.1"/>
</dbReference>
<dbReference type="SMART" id="SM00471">
    <property type="entry name" value="HDc"/>
    <property type="match status" value="1"/>
</dbReference>
<accession>A0A478FT74</accession>
<dbReference type="SUPFAM" id="SSF109604">
    <property type="entry name" value="HD-domain/PDEase-like"/>
    <property type="match status" value="1"/>
</dbReference>
<dbReference type="PANTHER" id="PTHR35795">
    <property type="entry name" value="SLR1885 PROTEIN"/>
    <property type="match status" value="1"/>
</dbReference>
<dbReference type="SUPFAM" id="SSF54791">
    <property type="entry name" value="Eukaryotic type KH-domain (KH-domain type I)"/>
    <property type="match status" value="1"/>
</dbReference>
<evidence type="ECO:0000313" key="3">
    <source>
        <dbReference type="Proteomes" id="UP000324831"/>
    </source>
</evidence>
<dbReference type="InterPro" id="IPR036612">
    <property type="entry name" value="KH_dom_type_1_sf"/>
</dbReference>
<evidence type="ECO:0000313" key="2">
    <source>
        <dbReference type="EMBL" id="GCE63295.1"/>
    </source>
</evidence>
<dbReference type="NCBIfam" id="TIGR00277">
    <property type="entry name" value="HDIG"/>
    <property type="match status" value="1"/>
</dbReference>
<dbReference type="GO" id="GO:0003723">
    <property type="term" value="F:RNA binding"/>
    <property type="evidence" value="ECO:0007669"/>
    <property type="project" value="InterPro"/>
</dbReference>
<dbReference type="EMBL" id="BIMN01000001">
    <property type="protein sequence ID" value="GCE63295.1"/>
    <property type="molecule type" value="Genomic_DNA"/>
</dbReference>
<feature type="domain" description="HD" evidence="1">
    <location>
        <begin position="195"/>
        <end position="286"/>
    </location>
</feature>
<dbReference type="Proteomes" id="UP000324831">
    <property type="component" value="Unassembled WGS sequence"/>
</dbReference>